<evidence type="ECO:0000313" key="7">
    <source>
        <dbReference type="Proteomes" id="UP000255367"/>
    </source>
</evidence>
<evidence type="ECO:0000256" key="3">
    <source>
        <dbReference type="ARBA" id="ARBA00022827"/>
    </source>
</evidence>
<gene>
    <name evidence="6" type="primary">ifcA_1</name>
    <name evidence="6" type="ORF">NCTC12020_01303</name>
</gene>
<dbReference type="SUPFAM" id="SSF51905">
    <property type="entry name" value="FAD/NAD(P)-binding domain"/>
    <property type="match status" value="1"/>
</dbReference>
<dbReference type="PANTHER" id="PTHR43400">
    <property type="entry name" value="FUMARATE REDUCTASE"/>
    <property type="match status" value="1"/>
</dbReference>
<accession>A0A380NN98</accession>
<reference evidence="6 7" key="1">
    <citation type="submission" date="2018-06" db="EMBL/GenBank/DDBJ databases">
        <authorList>
            <consortium name="Pathogen Informatics"/>
            <person name="Doyle S."/>
        </authorList>
    </citation>
    <scope>NUCLEOTIDE SEQUENCE [LARGE SCALE GENOMIC DNA]</scope>
    <source>
        <strain evidence="6 7">NCTC12020</strain>
    </source>
</reference>
<protein>
    <submittedName>
        <fullName evidence="6">Fumarate reductase flavoprotein subunit</fullName>
    </submittedName>
</protein>
<dbReference type="InterPro" id="IPR003953">
    <property type="entry name" value="FAD-dep_OxRdtase_2_FAD-bd"/>
</dbReference>
<keyword evidence="4" id="KW-0560">Oxidoreductase</keyword>
<keyword evidence="3" id="KW-0274">FAD</keyword>
<dbReference type="AlphaFoldDB" id="A0A380NN98"/>
<dbReference type="GO" id="GO:0033765">
    <property type="term" value="F:steroid dehydrogenase activity, acting on the CH-CH group of donors"/>
    <property type="evidence" value="ECO:0007669"/>
    <property type="project" value="UniProtKB-ARBA"/>
</dbReference>
<sequence>MNGQLSFFAKPDPITDIKAVKEYDIVVIGAGSPGIPCAFKAAELGAKVAIVQKLKSAMAGGNFGAGLILEESNPYDVQRLVTLLEAAADHRAKRGLIDMWAQHSGEAVRCTIELAKEAGAQVKDVGTSVHEPLLKRHGLQLTFTTCVFGPKPYNTGQGMKAICTLAKQKGVDIYYGTPAEQLVQDETGRVTGVIAKSTDGYMQLNAKKAVVVATGDYANNDEMMHYYLPDMDNLGRKRFGYDGDGHKMIAWAGGRMENVGHTKMAHDMDSGPASMMDSPYLRVKLNGKRFCDESVGMELMNCYLTSKGDQGHYCQIFDSNYIEQAKSMGYGYEDFESIKKWMPEEDVEHTGVVPGLIATFKADTLEELAEKLKIKDVKTFVATVQRYNEMAAKGQDLEFGVAKELLCPVIKAPFYGTHRRIRFTVSCSGMVVNERSQVLDTEDKPIEGLYAAGNVAGNFYGSTDYPLDVFGLNLGHNYTQGYVIAKEIMGDL</sequence>
<evidence type="ECO:0000256" key="1">
    <source>
        <dbReference type="ARBA" id="ARBA00001974"/>
    </source>
</evidence>
<comment type="cofactor">
    <cofactor evidence="1">
        <name>FAD</name>
        <dbReference type="ChEBI" id="CHEBI:57692"/>
    </cofactor>
</comment>
<dbReference type="EMBL" id="UHIO01000001">
    <property type="protein sequence ID" value="SUP43719.1"/>
    <property type="molecule type" value="Genomic_DNA"/>
</dbReference>
<keyword evidence="2" id="KW-0285">Flavoprotein</keyword>
<dbReference type="Gene3D" id="3.50.50.60">
    <property type="entry name" value="FAD/NAD(P)-binding domain"/>
    <property type="match status" value="1"/>
</dbReference>
<dbReference type="InterPro" id="IPR050315">
    <property type="entry name" value="FAD-oxidoreductase_2"/>
</dbReference>
<dbReference type="OrthoDB" id="3169476at2"/>
<dbReference type="Pfam" id="PF00890">
    <property type="entry name" value="FAD_binding_2"/>
    <property type="match status" value="1"/>
</dbReference>
<dbReference type="InterPro" id="IPR027477">
    <property type="entry name" value="Succ_DH/fumarate_Rdtase_cat_sf"/>
</dbReference>
<feature type="domain" description="FAD-dependent oxidoreductase 2 FAD-binding" evidence="5">
    <location>
        <begin position="24"/>
        <end position="459"/>
    </location>
</feature>
<keyword evidence="7" id="KW-1185">Reference proteome</keyword>
<name>A0A380NN98_9FIRM</name>
<evidence type="ECO:0000256" key="2">
    <source>
        <dbReference type="ARBA" id="ARBA00022630"/>
    </source>
</evidence>
<evidence type="ECO:0000313" key="6">
    <source>
        <dbReference type="EMBL" id="SUP43719.1"/>
    </source>
</evidence>
<dbReference type="SUPFAM" id="SSF56425">
    <property type="entry name" value="Succinate dehydrogenase/fumarate reductase flavoprotein, catalytic domain"/>
    <property type="match status" value="1"/>
</dbReference>
<evidence type="ECO:0000256" key="4">
    <source>
        <dbReference type="ARBA" id="ARBA00023002"/>
    </source>
</evidence>
<dbReference type="Proteomes" id="UP000255367">
    <property type="component" value="Unassembled WGS sequence"/>
</dbReference>
<evidence type="ECO:0000259" key="5">
    <source>
        <dbReference type="Pfam" id="PF00890"/>
    </source>
</evidence>
<dbReference type="Gene3D" id="3.90.700.10">
    <property type="entry name" value="Succinate dehydrogenase/fumarate reductase flavoprotein, catalytic domain"/>
    <property type="match status" value="1"/>
</dbReference>
<dbReference type="RefSeq" id="WP_115310457.1">
    <property type="nucleotide sequence ID" value="NZ_UHIO01000001.1"/>
</dbReference>
<organism evidence="6 7">
    <name type="scientific">Veillonella criceti</name>
    <dbReference type="NCBI Taxonomy" id="103891"/>
    <lineage>
        <taxon>Bacteria</taxon>
        <taxon>Bacillati</taxon>
        <taxon>Bacillota</taxon>
        <taxon>Negativicutes</taxon>
        <taxon>Veillonellales</taxon>
        <taxon>Veillonellaceae</taxon>
        <taxon>Veillonella</taxon>
    </lineage>
</organism>
<dbReference type="PANTHER" id="PTHR43400:SF7">
    <property type="entry name" value="FAD-DEPENDENT OXIDOREDUCTASE 2 FAD BINDING DOMAIN-CONTAINING PROTEIN"/>
    <property type="match status" value="1"/>
</dbReference>
<proteinExistence type="predicted"/>
<dbReference type="InterPro" id="IPR036188">
    <property type="entry name" value="FAD/NAD-bd_sf"/>
</dbReference>